<dbReference type="Pfam" id="PF00498">
    <property type="entry name" value="FHA"/>
    <property type="match status" value="1"/>
</dbReference>
<reference evidence="3" key="1">
    <citation type="submission" date="2022-06" db="EMBL/GenBank/DDBJ databases">
        <authorList>
            <consortium name="SYNGENTA / RWTH Aachen University"/>
        </authorList>
    </citation>
    <scope>NUCLEOTIDE SEQUENCE</scope>
</reference>
<dbReference type="AlphaFoldDB" id="A0AAV0AWZ7"/>
<dbReference type="SMART" id="SM00240">
    <property type="entry name" value="FHA"/>
    <property type="match status" value="1"/>
</dbReference>
<protein>
    <submittedName>
        <fullName evidence="3">SMAD/FHA domain-containing protein</fullName>
    </submittedName>
</protein>
<dbReference type="PANTHER" id="PTHR23308">
    <property type="entry name" value="NUCLEAR INHIBITOR OF PROTEIN PHOSPHATASE-1"/>
    <property type="match status" value="1"/>
</dbReference>
<feature type="compositionally biased region" description="Basic and acidic residues" evidence="1">
    <location>
        <begin position="45"/>
        <end position="92"/>
    </location>
</feature>
<feature type="compositionally biased region" description="Basic and acidic residues" evidence="1">
    <location>
        <begin position="114"/>
        <end position="149"/>
    </location>
</feature>
<dbReference type="FunFam" id="2.60.200.20:FF:000038">
    <property type="entry name" value="FHA domain-containing protein SNIP1"/>
    <property type="match status" value="1"/>
</dbReference>
<gene>
    <name evidence="3" type="ORF">PPACK8108_LOCUS8268</name>
</gene>
<dbReference type="InterPro" id="IPR050923">
    <property type="entry name" value="Cell_Proc_Reg/RNA_Proc"/>
</dbReference>
<keyword evidence="4" id="KW-1185">Reference proteome</keyword>
<evidence type="ECO:0000259" key="2">
    <source>
        <dbReference type="PROSITE" id="PS50006"/>
    </source>
</evidence>
<feature type="compositionally biased region" description="Basic and acidic residues" evidence="1">
    <location>
        <begin position="1"/>
        <end position="20"/>
    </location>
</feature>
<dbReference type="InterPro" id="IPR000253">
    <property type="entry name" value="FHA_dom"/>
</dbReference>
<feature type="compositionally biased region" description="Polar residues" evidence="1">
    <location>
        <begin position="30"/>
        <end position="44"/>
    </location>
</feature>
<dbReference type="Proteomes" id="UP001153365">
    <property type="component" value="Unassembled WGS sequence"/>
</dbReference>
<organism evidence="3 4">
    <name type="scientific">Phakopsora pachyrhizi</name>
    <name type="common">Asian soybean rust disease fungus</name>
    <dbReference type="NCBI Taxonomy" id="170000"/>
    <lineage>
        <taxon>Eukaryota</taxon>
        <taxon>Fungi</taxon>
        <taxon>Dikarya</taxon>
        <taxon>Basidiomycota</taxon>
        <taxon>Pucciniomycotina</taxon>
        <taxon>Pucciniomycetes</taxon>
        <taxon>Pucciniales</taxon>
        <taxon>Phakopsoraceae</taxon>
        <taxon>Phakopsora</taxon>
    </lineage>
</organism>
<dbReference type="InterPro" id="IPR008984">
    <property type="entry name" value="SMAD_FHA_dom_sf"/>
</dbReference>
<feature type="region of interest" description="Disordered" evidence="1">
    <location>
        <begin position="1"/>
        <end position="192"/>
    </location>
</feature>
<accession>A0AAV0AWZ7</accession>
<dbReference type="EMBL" id="CALTRL010001688">
    <property type="protein sequence ID" value="CAH7673414.1"/>
    <property type="molecule type" value="Genomic_DNA"/>
</dbReference>
<sequence length="336" mass="38871">MSSRRSKWDDGEEVWKDCSRNHSGRRSRSPQHNSNPVGSSQGGRSNHDCKDIKSSRNDDFERNERRRGEEEGPKSRLDRDSYQRSRIRDSRRSRSPSPSRGTRRTNNPHKSPRRIQERESESGIEDKYRNQRRSNKCDDDRNPVSRAKETLQSGSRSAERQNNFQAPINPDRPESPDSPEAENLDQPNFNQSGKLAAETNSLKGVVLKYHEPPEARRPNKKYRLYVFKGSEQIDLLHIYQQSAYLIGRDRVVVDIPIDHPSSSKQHAVIQYRQVQTKNEFGDTKTLVKPFLIDLESANGSFVNGEKVPESRYYELQQGDVIKFGFSTREFVLIPEE</sequence>
<feature type="compositionally biased region" description="Basic residues" evidence="1">
    <location>
        <begin position="101"/>
        <end position="113"/>
    </location>
</feature>
<feature type="compositionally biased region" description="Polar residues" evidence="1">
    <location>
        <begin position="150"/>
        <end position="166"/>
    </location>
</feature>
<comment type="caution">
    <text evidence="3">The sequence shown here is derived from an EMBL/GenBank/DDBJ whole genome shotgun (WGS) entry which is preliminary data.</text>
</comment>
<evidence type="ECO:0000313" key="4">
    <source>
        <dbReference type="Proteomes" id="UP001153365"/>
    </source>
</evidence>
<evidence type="ECO:0000313" key="3">
    <source>
        <dbReference type="EMBL" id="CAH7673414.1"/>
    </source>
</evidence>
<dbReference type="PROSITE" id="PS50006">
    <property type="entry name" value="FHA_DOMAIN"/>
    <property type="match status" value="1"/>
</dbReference>
<evidence type="ECO:0000256" key="1">
    <source>
        <dbReference type="SAM" id="MobiDB-lite"/>
    </source>
</evidence>
<proteinExistence type="predicted"/>
<dbReference type="Gene3D" id="2.60.200.20">
    <property type="match status" value="1"/>
</dbReference>
<name>A0AAV0AWZ7_PHAPC</name>
<dbReference type="SUPFAM" id="SSF49879">
    <property type="entry name" value="SMAD/FHA domain"/>
    <property type="match status" value="1"/>
</dbReference>
<feature type="domain" description="FHA" evidence="2">
    <location>
        <begin position="244"/>
        <end position="307"/>
    </location>
</feature>